<dbReference type="InterPro" id="IPR010982">
    <property type="entry name" value="Lambda_DNA-bd_dom_sf"/>
</dbReference>
<dbReference type="Gene3D" id="1.10.260.40">
    <property type="entry name" value="lambda repressor-like DNA-binding domains"/>
    <property type="match status" value="1"/>
</dbReference>
<dbReference type="InterPro" id="IPR001387">
    <property type="entry name" value="Cro/C1-type_HTH"/>
</dbReference>
<dbReference type="Gene3D" id="3.40.225.10">
    <property type="entry name" value="Class II aldolase/adducin N-terminal domain"/>
    <property type="match status" value="1"/>
</dbReference>
<evidence type="ECO:0000313" key="2">
    <source>
        <dbReference type="EMBL" id="ESP89932.1"/>
    </source>
</evidence>
<gene>
    <name evidence="2" type="ORF">K933_00177</name>
</gene>
<comment type="caution">
    <text evidence="2">The sequence shown here is derived from an EMBL/GenBank/DDBJ whole genome shotgun (WGS) entry which is preliminary data.</text>
</comment>
<dbReference type="GO" id="GO:0003677">
    <property type="term" value="F:DNA binding"/>
    <property type="evidence" value="ECO:0007669"/>
    <property type="project" value="UniProtKB-KW"/>
</dbReference>
<dbReference type="SUPFAM" id="SSF53639">
    <property type="entry name" value="AraD/HMP-PK domain-like"/>
    <property type="match status" value="1"/>
</dbReference>
<accession>V4J3H0</accession>
<name>V4J3H0_9EURY</name>
<dbReference type="PROSITE" id="PS50943">
    <property type="entry name" value="HTH_CROC1"/>
    <property type="match status" value="1"/>
</dbReference>
<dbReference type="Proteomes" id="UP000017840">
    <property type="component" value="Unassembled WGS sequence"/>
</dbReference>
<dbReference type="PATRIC" id="fig|1324957.4.peg.37"/>
<dbReference type="Pfam" id="PF10120">
    <property type="entry name" value="ThiN"/>
    <property type="match status" value="1"/>
</dbReference>
<dbReference type="PANTHER" id="PTHR40730">
    <property type="entry name" value="TRANSCRIPTIONAL REGULATOR PROTEIN-LIKE PROTEIN"/>
    <property type="match status" value="1"/>
</dbReference>
<dbReference type="STRING" id="1324957.K933_00177"/>
<dbReference type="CDD" id="cd00093">
    <property type="entry name" value="HTH_XRE"/>
    <property type="match status" value="1"/>
</dbReference>
<dbReference type="InterPro" id="IPR036409">
    <property type="entry name" value="Aldolase_II/adducin_N_sf"/>
</dbReference>
<dbReference type="SUPFAM" id="SSF47413">
    <property type="entry name" value="lambda repressor-like DNA-binding domains"/>
    <property type="match status" value="1"/>
</dbReference>
<dbReference type="Pfam" id="PF01381">
    <property type="entry name" value="HTH_3"/>
    <property type="match status" value="1"/>
</dbReference>
<dbReference type="eggNOG" id="arCOG00021">
    <property type="taxonomic scope" value="Archaea"/>
</dbReference>
<keyword evidence="2" id="KW-0238">DNA-binding</keyword>
<sequence>MGVAVRVGHVPLRLPSEIVVEQFLPTVRAMLASALVERGFTQREVADRLGVTQAQVSRYVGGETPLAERFAEDDRTRETVERVADGFASGGMDDYEALAELFELVREFEDRGPICAAHEEAMPALAGLGCDLCVRGPDAELEAERAVLANVRRAVRAVERDPAFVPLVPNVGTNLGMALPDPADATDVAAVPGRVHAMRGRVHVPSNPEFGASEHVAAALLAATAVDAGVRGALNLATEDALLDAARDAGVDPLRFDPAYENRRGRLERRFRERGGVPRVCYHEGAFGTEPVAYVFGASAVDAVELAADLAAAAERE</sequence>
<organism evidence="2 3">
    <name type="scientific">Candidatus Halobonum tyrrellensis G22</name>
    <dbReference type="NCBI Taxonomy" id="1324957"/>
    <lineage>
        <taxon>Archaea</taxon>
        <taxon>Methanobacteriati</taxon>
        <taxon>Methanobacteriota</taxon>
        <taxon>Stenosarchaea group</taxon>
        <taxon>Halobacteria</taxon>
        <taxon>Halobacteriales</taxon>
        <taxon>Haloferacaceae</taxon>
        <taxon>Candidatus Halobonum</taxon>
    </lineage>
</organism>
<dbReference type="AlphaFoldDB" id="V4J3H0"/>
<keyword evidence="3" id="KW-1185">Reference proteome</keyword>
<dbReference type="InterPro" id="IPR019293">
    <property type="entry name" value="ThiN"/>
</dbReference>
<evidence type="ECO:0000259" key="1">
    <source>
        <dbReference type="PROSITE" id="PS50943"/>
    </source>
</evidence>
<dbReference type="EMBL" id="ASGZ01000002">
    <property type="protein sequence ID" value="ESP89932.1"/>
    <property type="molecule type" value="Genomic_DNA"/>
</dbReference>
<evidence type="ECO:0000313" key="3">
    <source>
        <dbReference type="Proteomes" id="UP000017840"/>
    </source>
</evidence>
<feature type="domain" description="HTH cro/C1-type" evidence="1">
    <location>
        <begin position="31"/>
        <end position="59"/>
    </location>
</feature>
<protein>
    <submittedName>
        <fullName evidence="2">HTH DNA-binding protein</fullName>
    </submittedName>
</protein>
<proteinExistence type="predicted"/>
<reference evidence="2 3" key="1">
    <citation type="journal article" date="2013" name="Genome Announc.">
        <title>Draft Genome Sequence of 'Candidatus Halobonum tyrrellensis' Strain G22, Isolated from the Hypersaline Waters of Lake Tyrrell, Australia.</title>
        <authorList>
            <person name="Ugalde J.A."/>
            <person name="Narasingarao P."/>
            <person name="Kuo S."/>
            <person name="Podell S."/>
            <person name="Allen E.E."/>
        </authorList>
    </citation>
    <scope>NUCLEOTIDE SEQUENCE [LARGE SCALE GENOMIC DNA]</scope>
    <source>
        <strain evidence="2 3">G22</strain>
    </source>
</reference>
<dbReference type="PANTHER" id="PTHR40730:SF5">
    <property type="entry name" value="HTH CRO_C1-TYPE DOMAIN-CONTAINING PROTEIN"/>
    <property type="match status" value="1"/>
</dbReference>